<sequence length="204" mass="22420">MPCGKYLTVMLELWLPPLQDAGDLDRPFATPAAISELTAMSPATIDRYLAPAKHRMQLRGISTTTPAPQVLRNSIGLSKAGDAPPTTPGVTEADTVAHCGPTFAGEFCRTLTMTDLVTGWTENASIRNNAAKWILGAVDDLQRMFPIPLTVFDSDNGSEFINHDVADWLQARDIAPTRSRPYRKNDQATVESKNNHVVRKHAFY</sequence>
<evidence type="ECO:0000259" key="1">
    <source>
        <dbReference type="PROSITE" id="PS50994"/>
    </source>
</evidence>
<reference evidence="2" key="1">
    <citation type="journal article" date="2021" name="PeerJ">
        <title>Extensive microbial diversity within the chicken gut microbiome revealed by metagenomics and culture.</title>
        <authorList>
            <person name="Gilroy R."/>
            <person name="Ravi A."/>
            <person name="Getino M."/>
            <person name="Pursley I."/>
            <person name="Horton D.L."/>
            <person name="Alikhan N.F."/>
            <person name="Baker D."/>
            <person name="Gharbi K."/>
            <person name="Hall N."/>
            <person name="Watson M."/>
            <person name="Adriaenssens E.M."/>
            <person name="Foster-Nyarko E."/>
            <person name="Jarju S."/>
            <person name="Secka A."/>
            <person name="Antonio M."/>
            <person name="Oren A."/>
            <person name="Chaudhuri R.R."/>
            <person name="La Ragione R."/>
            <person name="Hildebrand F."/>
            <person name="Pallen M.J."/>
        </authorList>
    </citation>
    <scope>NUCLEOTIDE SEQUENCE</scope>
    <source>
        <strain evidence="2">ChiGjej1B1-98</strain>
    </source>
</reference>
<dbReference type="InterPro" id="IPR012337">
    <property type="entry name" value="RNaseH-like_sf"/>
</dbReference>
<dbReference type="Pfam" id="PF00665">
    <property type="entry name" value="rve"/>
    <property type="match status" value="1"/>
</dbReference>
<name>A0A9D1YWZ9_9MICO</name>
<comment type="caution">
    <text evidence="2">The sequence shown here is derived from an EMBL/GenBank/DDBJ whole genome shotgun (WGS) entry which is preliminary data.</text>
</comment>
<gene>
    <name evidence="2" type="ORF">H9830_13750</name>
</gene>
<reference evidence="2" key="2">
    <citation type="submission" date="2021-04" db="EMBL/GenBank/DDBJ databases">
        <authorList>
            <person name="Gilroy R."/>
        </authorList>
    </citation>
    <scope>NUCLEOTIDE SEQUENCE</scope>
    <source>
        <strain evidence="2">ChiGjej1B1-98</strain>
    </source>
</reference>
<accession>A0A9D1YWZ9</accession>
<dbReference type="PROSITE" id="PS50994">
    <property type="entry name" value="INTEGRASE"/>
    <property type="match status" value="1"/>
</dbReference>
<feature type="domain" description="Integrase catalytic" evidence="1">
    <location>
        <begin position="80"/>
        <end position="204"/>
    </location>
</feature>
<dbReference type="Proteomes" id="UP000824005">
    <property type="component" value="Unassembled WGS sequence"/>
</dbReference>
<dbReference type="GO" id="GO:0003676">
    <property type="term" value="F:nucleic acid binding"/>
    <property type="evidence" value="ECO:0007669"/>
    <property type="project" value="InterPro"/>
</dbReference>
<evidence type="ECO:0000313" key="3">
    <source>
        <dbReference type="Proteomes" id="UP000824005"/>
    </source>
</evidence>
<dbReference type="SUPFAM" id="SSF53098">
    <property type="entry name" value="Ribonuclease H-like"/>
    <property type="match status" value="1"/>
</dbReference>
<dbReference type="InterPro" id="IPR036397">
    <property type="entry name" value="RNaseH_sf"/>
</dbReference>
<protein>
    <submittedName>
        <fullName evidence="2">Transposase family protein</fullName>
    </submittedName>
</protein>
<evidence type="ECO:0000313" key="2">
    <source>
        <dbReference type="EMBL" id="HIY67327.1"/>
    </source>
</evidence>
<organism evidence="2 3">
    <name type="scientific">Candidatus Agrococcus pullicola</name>
    <dbReference type="NCBI Taxonomy" id="2838429"/>
    <lineage>
        <taxon>Bacteria</taxon>
        <taxon>Bacillati</taxon>
        <taxon>Actinomycetota</taxon>
        <taxon>Actinomycetes</taxon>
        <taxon>Micrococcales</taxon>
        <taxon>Microbacteriaceae</taxon>
        <taxon>Agrococcus</taxon>
    </lineage>
</organism>
<dbReference type="InterPro" id="IPR001584">
    <property type="entry name" value="Integrase_cat-core"/>
</dbReference>
<proteinExistence type="predicted"/>
<dbReference type="GO" id="GO:0015074">
    <property type="term" value="P:DNA integration"/>
    <property type="evidence" value="ECO:0007669"/>
    <property type="project" value="InterPro"/>
</dbReference>
<dbReference type="Gene3D" id="3.30.420.10">
    <property type="entry name" value="Ribonuclease H-like superfamily/Ribonuclease H"/>
    <property type="match status" value="1"/>
</dbReference>
<dbReference type="EMBL" id="DXDC01000412">
    <property type="protein sequence ID" value="HIY67327.1"/>
    <property type="molecule type" value="Genomic_DNA"/>
</dbReference>
<dbReference type="AlphaFoldDB" id="A0A9D1YWZ9"/>